<dbReference type="InterPro" id="IPR008927">
    <property type="entry name" value="6-PGluconate_DH-like_C_sf"/>
</dbReference>
<evidence type="ECO:0008006" key="3">
    <source>
        <dbReference type="Google" id="ProtNLM"/>
    </source>
</evidence>
<organism evidence="1 2">
    <name type="scientific">Ferrovibrio terrae</name>
    <dbReference type="NCBI Taxonomy" id="2594003"/>
    <lineage>
        <taxon>Bacteria</taxon>
        <taxon>Pseudomonadati</taxon>
        <taxon>Pseudomonadota</taxon>
        <taxon>Alphaproteobacteria</taxon>
        <taxon>Rhodospirillales</taxon>
        <taxon>Rhodospirillaceae</taxon>
        <taxon>Ferrovibrio</taxon>
    </lineage>
</organism>
<dbReference type="EMBL" id="CP041636">
    <property type="protein sequence ID" value="QDO96383.1"/>
    <property type="molecule type" value="Genomic_DNA"/>
</dbReference>
<dbReference type="Proteomes" id="UP000317496">
    <property type="component" value="Chromosome"/>
</dbReference>
<dbReference type="InterPro" id="IPR001753">
    <property type="entry name" value="Enoyl-CoA_hydra/iso"/>
</dbReference>
<proteinExistence type="predicted"/>
<gene>
    <name evidence="1" type="ORF">FNB15_03410</name>
</gene>
<dbReference type="GO" id="GO:0016509">
    <property type="term" value="F:long-chain (3S)-3-hydroxyacyl-CoA dehydrogenase (NAD+) activity"/>
    <property type="evidence" value="ECO:0007669"/>
    <property type="project" value="TreeGrafter"/>
</dbReference>
<dbReference type="InterPro" id="IPR029045">
    <property type="entry name" value="ClpP/crotonase-like_dom_sf"/>
</dbReference>
<dbReference type="OrthoDB" id="9803287at2"/>
<dbReference type="CDD" id="cd06558">
    <property type="entry name" value="crotonase-like"/>
    <property type="match status" value="1"/>
</dbReference>
<reference evidence="1 2" key="1">
    <citation type="submission" date="2019-07" db="EMBL/GenBank/DDBJ databases">
        <title>Genome sequencing for Ferrovibrio sp. K5.</title>
        <authorList>
            <person name="Park S.-J."/>
        </authorList>
    </citation>
    <scope>NUCLEOTIDE SEQUENCE [LARGE SCALE GENOMIC DNA]</scope>
    <source>
        <strain evidence="1 2">K5</strain>
    </source>
</reference>
<dbReference type="KEGG" id="fer:FNB15_03410"/>
<evidence type="ECO:0000313" key="2">
    <source>
        <dbReference type="Proteomes" id="UP000317496"/>
    </source>
</evidence>
<name>A0A516GXY0_9PROT</name>
<dbReference type="GO" id="GO:0006635">
    <property type="term" value="P:fatty acid beta-oxidation"/>
    <property type="evidence" value="ECO:0007669"/>
    <property type="project" value="TreeGrafter"/>
</dbReference>
<dbReference type="PANTHER" id="PTHR43612">
    <property type="entry name" value="TRIFUNCTIONAL ENZYME SUBUNIT ALPHA"/>
    <property type="match status" value="1"/>
</dbReference>
<dbReference type="Gene3D" id="1.10.1040.50">
    <property type="match status" value="1"/>
</dbReference>
<dbReference type="Pfam" id="PF00378">
    <property type="entry name" value="ECH_1"/>
    <property type="match status" value="1"/>
</dbReference>
<dbReference type="GO" id="GO:0004300">
    <property type="term" value="F:enoyl-CoA hydratase activity"/>
    <property type="evidence" value="ECO:0007669"/>
    <property type="project" value="TreeGrafter"/>
</dbReference>
<evidence type="ECO:0000313" key="1">
    <source>
        <dbReference type="EMBL" id="QDO96383.1"/>
    </source>
</evidence>
<dbReference type="PANTHER" id="PTHR43612:SF3">
    <property type="entry name" value="TRIFUNCTIONAL ENZYME SUBUNIT ALPHA, MITOCHONDRIAL"/>
    <property type="match status" value="1"/>
</dbReference>
<dbReference type="SUPFAM" id="SSF48179">
    <property type="entry name" value="6-phosphogluconate dehydrogenase C-terminal domain-like"/>
    <property type="match status" value="1"/>
</dbReference>
<sequence length="456" mass="48350">MRAPPTLKEFRLEEIADGIGHLIFDMPGRSMNVFSNAAIHESELVADWLPSSGLKGLLISSGKASAFCAGADLAELSEAYAMIVSAPESERSQVARSHFAPIGRAFRKLETAGVPIAVAINGLALGGGCEFALAGHYRVLTDTPNTALGLPESLVGLFPGAGGTQRMPRLVGIDAAWPILLDGARLSPAQAIEAGAAHMTVPVGQEINAALAWLQTGPEPVQPWDRKDWPLSNVNDVRRKVLEVRMARMAETKGHYPAITAILDCVKLGLPVTMDQAVAIEIDIFAELIKRPEPRDMIRTLFLGKQSYAKLHKSSTLPPAFTPLLKDVASALAGVAKAIGRDQADTHRTAAGFTKELPEGDVGTELTTEGLPQVKAIAATGLWIETPDKDWQRTGARLLAAAAIAAAPYRDELSLSDQQAADYAVVTELGFPAYLGGPFALLESVGSAGVAKMWAT</sequence>
<accession>A0A516GXY0</accession>
<dbReference type="SUPFAM" id="SSF52096">
    <property type="entry name" value="ClpP/crotonase"/>
    <property type="match status" value="1"/>
</dbReference>
<dbReference type="AlphaFoldDB" id="A0A516GXY0"/>
<protein>
    <recommendedName>
        <fullName evidence="3">Enoyl-CoA hydratase/isomerase family protein</fullName>
    </recommendedName>
</protein>
<dbReference type="Gene3D" id="3.90.226.10">
    <property type="entry name" value="2-enoyl-CoA Hydratase, Chain A, domain 1"/>
    <property type="match status" value="1"/>
</dbReference>
<keyword evidence="2" id="KW-1185">Reference proteome</keyword>
<dbReference type="RefSeq" id="WP_144067364.1">
    <property type="nucleotide sequence ID" value="NZ_CP041636.1"/>
</dbReference>
<dbReference type="InterPro" id="IPR050136">
    <property type="entry name" value="FA_oxidation_alpha_subunit"/>
</dbReference>